<dbReference type="EnsemblFungi" id="MAPG_05694T0">
    <property type="protein sequence ID" value="MAPG_05694T0"/>
    <property type="gene ID" value="MAPG_05694"/>
</dbReference>
<feature type="compositionally biased region" description="Basic and acidic residues" evidence="1">
    <location>
        <begin position="147"/>
        <end position="161"/>
    </location>
</feature>
<dbReference type="EMBL" id="ADBL01001364">
    <property type="status" value="NOT_ANNOTATED_CDS"/>
    <property type="molecule type" value="Genomic_DNA"/>
</dbReference>
<reference evidence="4" key="1">
    <citation type="submission" date="2010-05" db="EMBL/GenBank/DDBJ databases">
        <title>The genome sequence of Magnaporthe poae strain ATCC 64411.</title>
        <authorList>
            <person name="Ma L.-J."/>
            <person name="Dead R."/>
            <person name="Young S."/>
            <person name="Zeng Q."/>
            <person name="Koehrsen M."/>
            <person name="Alvarado L."/>
            <person name="Berlin A."/>
            <person name="Chapman S.B."/>
            <person name="Chen Z."/>
            <person name="Freedman E."/>
            <person name="Gellesch M."/>
            <person name="Goldberg J."/>
            <person name="Griggs A."/>
            <person name="Gujja S."/>
            <person name="Heilman E.R."/>
            <person name="Heiman D."/>
            <person name="Hepburn T."/>
            <person name="Howarth C."/>
            <person name="Jen D."/>
            <person name="Larson L."/>
            <person name="Mehta T."/>
            <person name="Neiman D."/>
            <person name="Pearson M."/>
            <person name="Roberts A."/>
            <person name="Saif S."/>
            <person name="Shea T."/>
            <person name="Shenoy N."/>
            <person name="Sisk P."/>
            <person name="Stolte C."/>
            <person name="Sykes S."/>
            <person name="Walk T."/>
            <person name="White J."/>
            <person name="Yandava C."/>
            <person name="Haas B."/>
            <person name="Nusbaum C."/>
            <person name="Birren B."/>
        </authorList>
    </citation>
    <scope>NUCLEOTIDE SEQUENCE [LARGE SCALE GENOMIC DNA]</scope>
    <source>
        <strain evidence="4">ATCC 64411 / 73-15</strain>
    </source>
</reference>
<reference evidence="3" key="5">
    <citation type="submission" date="2015-06" db="UniProtKB">
        <authorList>
            <consortium name="EnsemblFungi"/>
        </authorList>
    </citation>
    <scope>IDENTIFICATION</scope>
    <source>
        <strain evidence="3">ATCC 64411</strain>
    </source>
</reference>
<feature type="region of interest" description="Disordered" evidence="1">
    <location>
        <begin position="73"/>
        <end position="225"/>
    </location>
</feature>
<protein>
    <submittedName>
        <fullName evidence="2">Coiled-coil domain-containing protein 130</fullName>
    </submittedName>
</protein>
<keyword evidence="4" id="KW-1185">Reference proteome</keyword>
<dbReference type="EMBL" id="GL876969">
    <property type="protein sequence ID" value="KLU86682.1"/>
    <property type="molecule type" value="Genomic_DNA"/>
</dbReference>
<accession>A0A0C4E028</accession>
<dbReference type="Proteomes" id="UP000011715">
    <property type="component" value="Unassembled WGS sequence"/>
</dbReference>
<dbReference type="OrthoDB" id="360327at2759"/>
<organism evidence="3 4">
    <name type="scientific">Magnaporthiopsis poae (strain ATCC 64411 / 73-15)</name>
    <name type="common">Kentucky bluegrass fungus</name>
    <name type="synonym">Magnaporthe poae</name>
    <dbReference type="NCBI Taxonomy" id="644358"/>
    <lineage>
        <taxon>Eukaryota</taxon>
        <taxon>Fungi</taxon>
        <taxon>Dikarya</taxon>
        <taxon>Ascomycota</taxon>
        <taxon>Pezizomycotina</taxon>
        <taxon>Sordariomycetes</taxon>
        <taxon>Sordariomycetidae</taxon>
        <taxon>Magnaporthales</taxon>
        <taxon>Magnaporthaceae</taxon>
        <taxon>Magnaporthiopsis</taxon>
    </lineage>
</organism>
<proteinExistence type="predicted"/>
<evidence type="ECO:0000313" key="4">
    <source>
        <dbReference type="Proteomes" id="UP000011715"/>
    </source>
</evidence>
<dbReference type="VEuPathDB" id="FungiDB:MAPG_05694"/>
<name>A0A0C4E028_MAGP6</name>
<evidence type="ECO:0000313" key="2">
    <source>
        <dbReference type="EMBL" id="KLU86682.1"/>
    </source>
</evidence>
<reference evidence="3" key="4">
    <citation type="journal article" date="2015" name="G3 (Bethesda)">
        <title>Genome sequences of three phytopathogenic species of the Magnaporthaceae family of fungi.</title>
        <authorList>
            <person name="Okagaki L.H."/>
            <person name="Nunes C.C."/>
            <person name="Sailsbery J."/>
            <person name="Clay B."/>
            <person name="Brown D."/>
            <person name="John T."/>
            <person name="Oh Y."/>
            <person name="Young N."/>
            <person name="Fitzgerald M."/>
            <person name="Haas B.J."/>
            <person name="Zeng Q."/>
            <person name="Young S."/>
            <person name="Adiconis X."/>
            <person name="Fan L."/>
            <person name="Levin J.Z."/>
            <person name="Mitchell T.K."/>
            <person name="Okubara P.A."/>
            <person name="Farman M.L."/>
            <person name="Kohn L.M."/>
            <person name="Birren B."/>
            <person name="Ma L.-J."/>
            <person name="Dean R.A."/>
        </authorList>
    </citation>
    <scope>NUCLEOTIDE SEQUENCE</scope>
    <source>
        <strain evidence="3">ATCC 64411 / 73-15</strain>
    </source>
</reference>
<reference evidence="2" key="2">
    <citation type="submission" date="2010-05" db="EMBL/GenBank/DDBJ databases">
        <title>The Genome Sequence of Magnaporthe poae strain ATCC 64411.</title>
        <authorList>
            <consortium name="The Broad Institute Genome Sequencing Platform"/>
            <consortium name="Broad Institute Genome Sequencing Center for Infectious Disease"/>
            <person name="Ma L.-J."/>
            <person name="Dead R."/>
            <person name="Young S."/>
            <person name="Zeng Q."/>
            <person name="Koehrsen M."/>
            <person name="Alvarado L."/>
            <person name="Berlin A."/>
            <person name="Chapman S.B."/>
            <person name="Chen Z."/>
            <person name="Freedman E."/>
            <person name="Gellesch M."/>
            <person name="Goldberg J."/>
            <person name="Griggs A."/>
            <person name="Gujja S."/>
            <person name="Heilman E.R."/>
            <person name="Heiman D."/>
            <person name="Hepburn T."/>
            <person name="Howarth C."/>
            <person name="Jen D."/>
            <person name="Larson L."/>
            <person name="Mehta T."/>
            <person name="Neiman D."/>
            <person name="Pearson M."/>
            <person name="Roberts A."/>
            <person name="Saif S."/>
            <person name="Shea T."/>
            <person name="Shenoy N."/>
            <person name="Sisk P."/>
            <person name="Stolte C."/>
            <person name="Sykes S."/>
            <person name="Walk T."/>
            <person name="White J."/>
            <person name="Yandava C."/>
            <person name="Haas B."/>
            <person name="Nusbaum C."/>
            <person name="Birren B."/>
        </authorList>
    </citation>
    <scope>NUCLEOTIDE SEQUENCE</scope>
    <source>
        <strain evidence="2">ATCC 64411</strain>
    </source>
</reference>
<sequence>MQGFNMGRYVPPDVEGTVSGNQLHGKRHPIGSSAAPQTVRFEMPFPVWASLVDFGHAADDAADDKALTRPLFAPGHDRNGDGAAPKHRIDGAKIKGKDIDTIPTTARSSPGPSRGSLGQANNKLKSAAKKERTMEGLIQEIGRNTRKIKDPFLEGWTRDSPQRPIALPGLKRKRKREEEEEEGDAITGTETPNSLLTPGEPPDSGLAEVQAPVAAGLVSYDSDSD</sequence>
<gene>
    <name evidence="2" type="ORF">MAPG_05694</name>
</gene>
<dbReference type="AlphaFoldDB" id="A0A0C4E028"/>
<reference evidence="2" key="3">
    <citation type="submission" date="2011-03" db="EMBL/GenBank/DDBJ databases">
        <title>Annotation of Magnaporthe poae ATCC 64411.</title>
        <authorList>
            <person name="Ma L.-J."/>
            <person name="Dead R."/>
            <person name="Young S.K."/>
            <person name="Zeng Q."/>
            <person name="Gargeya S."/>
            <person name="Fitzgerald M."/>
            <person name="Haas B."/>
            <person name="Abouelleil A."/>
            <person name="Alvarado L."/>
            <person name="Arachchi H.M."/>
            <person name="Berlin A."/>
            <person name="Brown A."/>
            <person name="Chapman S.B."/>
            <person name="Chen Z."/>
            <person name="Dunbar C."/>
            <person name="Freedman E."/>
            <person name="Gearin G."/>
            <person name="Gellesch M."/>
            <person name="Goldberg J."/>
            <person name="Griggs A."/>
            <person name="Gujja S."/>
            <person name="Heiman D."/>
            <person name="Howarth C."/>
            <person name="Larson L."/>
            <person name="Lui A."/>
            <person name="MacDonald P.J.P."/>
            <person name="Mehta T."/>
            <person name="Montmayeur A."/>
            <person name="Murphy C."/>
            <person name="Neiman D."/>
            <person name="Pearson M."/>
            <person name="Priest M."/>
            <person name="Roberts A."/>
            <person name="Saif S."/>
            <person name="Shea T."/>
            <person name="Shenoy N."/>
            <person name="Sisk P."/>
            <person name="Stolte C."/>
            <person name="Sykes S."/>
            <person name="Yandava C."/>
            <person name="Wortman J."/>
            <person name="Nusbaum C."/>
            <person name="Birren B."/>
        </authorList>
    </citation>
    <scope>NUCLEOTIDE SEQUENCE</scope>
    <source>
        <strain evidence="2">ATCC 64411</strain>
    </source>
</reference>
<feature type="compositionally biased region" description="Low complexity" evidence="1">
    <location>
        <begin position="107"/>
        <end position="116"/>
    </location>
</feature>
<evidence type="ECO:0000256" key="1">
    <source>
        <dbReference type="SAM" id="MobiDB-lite"/>
    </source>
</evidence>
<dbReference type="eggNOG" id="KOG2990">
    <property type="taxonomic scope" value="Eukaryota"/>
</dbReference>
<dbReference type="EMBL" id="ADBL01001365">
    <property type="status" value="NOT_ANNOTATED_CDS"/>
    <property type="molecule type" value="Genomic_DNA"/>
</dbReference>
<dbReference type="STRING" id="644358.A0A0C4E028"/>
<feature type="compositionally biased region" description="Basic and acidic residues" evidence="1">
    <location>
        <begin position="87"/>
        <end position="100"/>
    </location>
</feature>
<evidence type="ECO:0000313" key="3">
    <source>
        <dbReference type="EnsemblFungi" id="MAPG_05694T0"/>
    </source>
</evidence>